<dbReference type="Gene3D" id="4.10.540.10">
    <property type="entry name" value="Photosynthetic reaction centre, H subunit, N-terminal domain"/>
    <property type="match status" value="1"/>
</dbReference>
<gene>
    <name evidence="4" type="primary">puhA</name>
    <name evidence="4" type="ORF">ACFQ14_15565</name>
</gene>
<keyword evidence="1" id="KW-1133">Transmembrane helix</keyword>
<dbReference type="InterPro" id="IPR014747">
    <property type="entry name" value="Bac_photo_RC_H_C"/>
</dbReference>
<keyword evidence="1" id="KW-0812">Transmembrane</keyword>
<name>A0ABW3FH43_9HYPH</name>
<keyword evidence="5" id="KW-1185">Reference proteome</keyword>
<dbReference type="Proteomes" id="UP001597101">
    <property type="component" value="Unassembled WGS sequence"/>
</dbReference>
<comment type="caution">
    <text evidence="4">The sequence shown here is derived from an EMBL/GenBank/DDBJ whole genome shotgun (WGS) entry which is preliminary data.</text>
</comment>
<evidence type="ECO:0000259" key="2">
    <source>
        <dbReference type="Pfam" id="PF03967"/>
    </source>
</evidence>
<dbReference type="NCBIfam" id="TIGR01150">
    <property type="entry name" value="puhA"/>
    <property type="match status" value="1"/>
</dbReference>
<dbReference type="InterPro" id="IPR037097">
    <property type="entry name" value="Photo_RC_H_N_sf"/>
</dbReference>
<keyword evidence="1" id="KW-0472">Membrane</keyword>
<dbReference type="InterPro" id="IPR011033">
    <property type="entry name" value="PRC_barrel-like_sf"/>
</dbReference>
<organism evidence="4 5">
    <name type="scientific">Pseudahrensia aquimaris</name>
    <dbReference type="NCBI Taxonomy" id="744461"/>
    <lineage>
        <taxon>Bacteria</taxon>
        <taxon>Pseudomonadati</taxon>
        <taxon>Pseudomonadota</taxon>
        <taxon>Alphaproteobacteria</taxon>
        <taxon>Hyphomicrobiales</taxon>
        <taxon>Ahrensiaceae</taxon>
        <taxon>Pseudahrensia</taxon>
    </lineage>
</organism>
<evidence type="ECO:0000313" key="5">
    <source>
        <dbReference type="Proteomes" id="UP001597101"/>
    </source>
</evidence>
<evidence type="ECO:0000256" key="1">
    <source>
        <dbReference type="SAM" id="Phobius"/>
    </source>
</evidence>
<feature type="domain" description="Photosynthetic reaction centre H subunit N-terminal" evidence="2">
    <location>
        <begin position="3"/>
        <end position="135"/>
    </location>
</feature>
<dbReference type="SUPFAM" id="SSF81490">
    <property type="entry name" value="Photosystem II reaction centre subunit H, transmembrane region"/>
    <property type="match status" value="1"/>
</dbReference>
<dbReference type="InterPro" id="IPR027275">
    <property type="entry name" value="PRC-brl_dom"/>
</dbReference>
<dbReference type="SUPFAM" id="SSF50346">
    <property type="entry name" value="PRC-barrel domain"/>
    <property type="match status" value="1"/>
</dbReference>
<proteinExistence type="predicted"/>
<sequence length="257" mass="28809">MVEITGYIDVAQMVLYAFWVFFAGLIWYLQAESRREGYPLEDDVTGAYNPDPWLQLPSPKTFKLPHGMGERTYPNMENRDTRPIKARRASATSGSPLIPTGNAMKDGVGPAAWAERPDHPDMTPHGTAKIQPLAVATDFHISENDVDPRGLNVVGPDGEIAGQIVDVWVDQTESYIRYLEMKFGRNNRLIPLHFAVQRSARGGGREYYVHNLTKDHWSDVPRTKSKTEITMLEEEKIMGYFGGGGLYAMPGRAEPLL</sequence>
<feature type="domain" description="PRC-barrel" evidence="3">
    <location>
        <begin position="146"/>
        <end position="196"/>
    </location>
</feature>
<dbReference type="Pfam" id="PF05239">
    <property type="entry name" value="PRC"/>
    <property type="match status" value="1"/>
</dbReference>
<accession>A0ABW3FH43</accession>
<feature type="transmembrane region" description="Helical" evidence="1">
    <location>
        <begin position="6"/>
        <end position="29"/>
    </location>
</feature>
<reference evidence="5" key="1">
    <citation type="journal article" date="2019" name="Int. J. Syst. Evol. Microbiol.">
        <title>The Global Catalogue of Microorganisms (GCM) 10K type strain sequencing project: providing services to taxonomists for standard genome sequencing and annotation.</title>
        <authorList>
            <consortium name="The Broad Institute Genomics Platform"/>
            <consortium name="The Broad Institute Genome Sequencing Center for Infectious Disease"/>
            <person name="Wu L."/>
            <person name="Ma J."/>
        </authorList>
    </citation>
    <scope>NUCLEOTIDE SEQUENCE [LARGE SCALE GENOMIC DNA]</scope>
    <source>
        <strain evidence="5">CCUG 60023</strain>
    </source>
</reference>
<dbReference type="InterPro" id="IPR005652">
    <property type="entry name" value="Photo_RC_H"/>
</dbReference>
<dbReference type="Pfam" id="PF03967">
    <property type="entry name" value="PRCH"/>
    <property type="match status" value="1"/>
</dbReference>
<evidence type="ECO:0000313" key="4">
    <source>
        <dbReference type="EMBL" id="MFD0917822.1"/>
    </source>
</evidence>
<dbReference type="EMBL" id="JBHTJV010000025">
    <property type="protein sequence ID" value="MFD0917822.1"/>
    <property type="molecule type" value="Genomic_DNA"/>
</dbReference>
<dbReference type="InterPro" id="IPR015810">
    <property type="entry name" value="Photo_RC_H_N"/>
</dbReference>
<protein>
    <submittedName>
        <fullName evidence="4">Photosynthetic reaction center subunit H</fullName>
    </submittedName>
</protein>
<dbReference type="Gene3D" id="3.90.50.10">
    <property type="entry name" value="Photosynthetic Reaction Center, subunit H, domain 2"/>
    <property type="match status" value="1"/>
</dbReference>
<dbReference type="RefSeq" id="WP_377213670.1">
    <property type="nucleotide sequence ID" value="NZ_JBHTJV010000025.1"/>
</dbReference>
<evidence type="ECO:0000259" key="3">
    <source>
        <dbReference type="Pfam" id="PF05239"/>
    </source>
</evidence>